<evidence type="ECO:0000313" key="3">
    <source>
        <dbReference type="Proteomes" id="UP000318307"/>
    </source>
</evidence>
<gene>
    <name evidence="2" type="ORF">LZ24_03324</name>
</gene>
<dbReference type="InterPro" id="IPR035917">
    <property type="entry name" value="YjbQ-like_sf"/>
</dbReference>
<comment type="similarity">
    <text evidence="1">Belongs to the UPF0047 family.</text>
</comment>
<dbReference type="EMBL" id="VLLC01000055">
    <property type="protein sequence ID" value="TWI62854.1"/>
    <property type="molecule type" value="Genomic_DNA"/>
</dbReference>
<dbReference type="PANTHER" id="PTHR30615">
    <property type="entry name" value="UNCHARACTERIZED PROTEIN YJBQ-RELATED"/>
    <property type="match status" value="1"/>
</dbReference>
<dbReference type="NCBIfam" id="TIGR00149">
    <property type="entry name" value="TIGR00149_YjbQ"/>
    <property type="match status" value="1"/>
</dbReference>
<evidence type="ECO:0000313" key="2">
    <source>
        <dbReference type="EMBL" id="TWI62854.1"/>
    </source>
</evidence>
<name>A0A562R2Q1_9BACT</name>
<dbReference type="PIRSF" id="PIRSF004681">
    <property type="entry name" value="UCP004681"/>
    <property type="match status" value="1"/>
</dbReference>
<proteinExistence type="inferred from homology"/>
<dbReference type="SUPFAM" id="SSF111038">
    <property type="entry name" value="YjbQ-like"/>
    <property type="match status" value="1"/>
</dbReference>
<sequence length="135" mass="15387">MYIKVQSSTRKELVDITARVQECVTVSGMEWGLCHIFVPHTTAAVTLNENADPDVQEDMIRTLSRLVPVDPDYRHIEGNSDAHVKASLIGASELVAVRDGRLDLGRWQAIYLWEFDGPRRREVRIMLMPQQERGL</sequence>
<dbReference type="Gene3D" id="2.60.120.460">
    <property type="entry name" value="YjbQ-like"/>
    <property type="match status" value="1"/>
</dbReference>
<dbReference type="InterPro" id="IPR001602">
    <property type="entry name" value="UPF0047_YjbQ-like"/>
</dbReference>
<keyword evidence="3" id="KW-1185">Reference proteome</keyword>
<reference evidence="2 3" key="1">
    <citation type="submission" date="2019-07" db="EMBL/GenBank/DDBJ databases">
        <title>Genome sequencing of 100 strains of the haloalkaliphilic chemolithoautotrophic sulfur-oxidizing bacterium Thioalkalivibrio.</title>
        <authorList>
            <person name="Muyzer G."/>
        </authorList>
    </citation>
    <scope>NUCLEOTIDE SEQUENCE [LARGE SCALE GENOMIC DNA]</scope>
    <source>
        <strain evidence="2 3">ASO4-4</strain>
    </source>
</reference>
<dbReference type="PANTHER" id="PTHR30615:SF8">
    <property type="entry name" value="UPF0047 PROTEIN C4A8.02C"/>
    <property type="match status" value="1"/>
</dbReference>
<accession>A0A562R2Q1</accession>
<dbReference type="OrthoDB" id="9801725at2"/>
<dbReference type="Pfam" id="PF01894">
    <property type="entry name" value="YjbQ"/>
    <property type="match status" value="1"/>
</dbReference>
<organism evidence="2 3">
    <name type="scientific">Desulfobotulus alkaliphilus</name>
    <dbReference type="NCBI Taxonomy" id="622671"/>
    <lineage>
        <taxon>Bacteria</taxon>
        <taxon>Pseudomonadati</taxon>
        <taxon>Thermodesulfobacteriota</taxon>
        <taxon>Desulfobacteria</taxon>
        <taxon>Desulfobacterales</taxon>
        <taxon>Desulfobacteraceae</taxon>
        <taxon>Desulfobotulus</taxon>
    </lineage>
</organism>
<dbReference type="Proteomes" id="UP000318307">
    <property type="component" value="Unassembled WGS sequence"/>
</dbReference>
<evidence type="ECO:0000256" key="1">
    <source>
        <dbReference type="ARBA" id="ARBA00005534"/>
    </source>
</evidence>
<comment type="caution">
    <text evidence="2">The sequence shown here is derived from an EMBL/GenBank/DDBJ whole genome shotgun (WGS) entry which is preliminary data.</text>
</comment>
<dbReference type="AlphaFoldDB" id="A0A562R2Q1"/>
<protein>
    <submittedName>
        <fullName evidence="2">Secondary thiamine-phosphate synthase enzyme</fullName>
    </submittedName>
</protein>
<dbReference type="RefSeq" id="WP_144686782.1">
    <property type="nucleotide sequence ID" value="NZ_VLLC01000055.1"/>
</dbReference>